<proteinExistence type="predicted"/>
<gene>
    <name evidence="7" type="ORF">HNY73_005127</name>
</gene>
<evidence type="ECO:0000256" key="4">
    <source>
        <dbReference type="ARBA" id="ARBA00023157"/>
    </source>
</evidence>
<dbReference type="InterPro" id="IPR036857">
    <property type="entry name" value="Thyroglobulin_1_sf"/>
</dbReference>
<feature type="domain" description="Thyroglobulin type-1" evidence="6">
    <location>
        <begin position="108"/>
        <end position="176"/>
    </location>
</feature>
<sequence>MNDDKYVDVLKDQLLCSVPVSASDLQKFRCYDGFCKAVACESITNCSKGRIIPNASYCGCCDACIKILEENEECDEHLMGSLRDIKAPRCKDGLKCINGKCTQDDNVKGPCLLLLNLMKEKRTEEDFADDLWLPECDENGGFKAKQIKKRKALCYNRQGEKLYGQEEPEFASNMTCGCSRHLDNLRKENPISFNTMPQEHCTETGDFERMQCIGDLCFCASPVTGEVNSRVVKTAYISRLPCYDKKPHGKGILKECEKELQRTRFLRFYFFQKGLEIFGLETLRCDFDGTFASRQCDSTECRCTDERGISIKSYYIGLKDYENLQREMTCDCARDVETVASHRQYPALKCESFGNYRRLQCFEDDQCFCVDEDGDIISRLWNKTELQDEHCADILKYLYLLS</sequence>
<dbReference type="SMART" id="SM00211">
    <property type="entry name" value="TY"/>
    <property type="match status" value="3"/>
</dbReference>
<dbReference type="GO" id="GO:0007160">
    <property type="term" value="P:cell-matrix adhesion"/>
    <property type="evidence" value="ECO:0007669"/>
    <property type="project" value="TreeGrafter"/>
</dbReference>
<name>A0A8T0FMN2_ARGBR</name>
<reference evidence="7" key="2">
    <citation type="submission" date="2020-06" db="EMBL/GenBank/DDBJ databases">
        <authorList>
            <person name="Sheffer M."/>
        </authorList>
    </citation>
    <scope>NUCLEOTIDE SEQUENCE</scope>
</reference>
<dbReference type="PROSITE" id="PS51162">
    <property type="entry name" value="THYROGLOBULIN_1_2"/>
    <property type="match status" value="2"/>
</dbReference>
<evidence type="ECO:0000313" key="7">
    <source>
        <dbReference type="EMBL" id="KAF8790043.1"/>
    </source>
</evidence>
<keyword evidence="4" id="KW-1015">Disulfide bond</keyword>
<feature type="domain" description="Thyroglobulin type-1" evidence="6">
    <location>
        <begin position="329"/>
        <end position="391"/>
    </location>
</feature>
<dbReference type="PANTHER" id="PTHR12352">
    <property type="entry name" value="SECRETED MODULAR CALCIUM-BINDING PROTEIN"/>
    <property type="match status" value="1"/>
</dbReference>
<evidence type="ECO:0000256" key="3">
    <source>
        <dbReference type="ARBA" id="ARBA00022737"/>
    </source>
</evidence>
<dbReference type="GO" id="GO:0005604">
    <property type="term" value="C:basement membrane"/>
    <property type="evidence" value="ECO:0007669"/>
    <property type="project" value="TreeGrafter"/>
</dbReference>
<evidence type="ECO:0000259" key="6">
    <source>
        <dbReference type="PROSITE" id="PS51162"/>
    </source>
</evidence>
<comment type="caution">
    <text evidence="7">The sequence shown here is derived from an EMBL/GenBank/DDBJ whole genome shotgun (WGS) entry which is preliminary data.</text>
</comment>
<evidence type="ECO:0000256" key="1">
    <source>
        <dbReference type="ARBA" id="ARBA00004613"/>
    </source>
</evidence>
<dbReference type="GO" id="GO:0005615">
    <property type="term" value="C:extracellular space"/>
    <property type="evidence" value="ECO:0007669"/>
    <property type="project" value="TreeGrafter"/>
</dbReference>
<evidence type="ECO:0000256" key="5">
    <source>
        <dbReference type="PROSITE-ProRule" id="PRU00500"/>
    </source>
</evidence>
<reference evidence="7" key="1">
    <citation type="journal article" date="2020" name="bioRxiv">
        <title>Chromosome-level reference genome of the European wasp spider Argiope bruennichi: a resource for studies on range expansion and evolutionary adaptation.</title>
        <authorList>
            <person name="Sheffer M.M."/>
            <person name="Hoppe A."/>
            <person name="Krehenwinkel H."/>
            <person name="Uhl G."/>
            <person name="Kuss A.W."/>
            <person name="Jensen L."/>
            <person name="Jensen C."/>
            <person name="Gillespie R.G."/>
            <person name="Hoff K.J."/>
            <person name="Prost S."/>
        </authorList>
    </citation>
    <scope>NUCLEOTIDE SEQUENCE</scope>
</reference>
<evidence type="ECO:0000313" key="8">
    <source>
        <dbReference type="Proteomes" id="UP000807504"/>
    </source>
</evidence>
<dbReference type="InterPro" id="IPR053741">
    <property type="entry name" value="Ser_Fungal_Prot_Inhib_sf"/>
</dbReference>
<keyword evidence="8" id="KW-1185">Reference proteome</keyword>
<comment type="subcellular location">
    <subcellularLocation>
        <location evidence="1">Secreted</location>
    </subcellularLocation>
</comment>
<protein>
    <recommendedName>
        <fullName evidence="6">Thyroglobulin type-1 domain-containing protein</fullName>
    </recommendedName>
</protein>
<comment type="caution">
    <text evidence="5">Lacks conserved residue(s) required for the propagation of feature annotation.</text>
</comment>
<dbReference type="InterPro" id="IPR051950">
    <property type="entry name" value="Dev_reg/Prot_inhib"/>
</dbReference>
<dbReference type="Pfam" id="PF00086">
    <property type="entry name" value="Thyroglobulin_1"/>
    <property type="match status" value="2"/>
</dbReference>
<keyword evidence="3" id="KW-0677">Repeat</keyword>
<keyword evidence="2" id="KW-0964">Secreted</keyword>
<dbReference type="Gene3D" id="2.10.80.20">
    <property type="match status" value="1"/>
</dbReference>
<organism evidence="7 8">
    <name type="scientific">Argiope bruennichi</name>
    <name type="common">Wasp spider</name>
    <name type="synonym">Aranea bruennichi</name>
    <dbReference type="NCBI Taxonomy" id="94029"/>
    <lineage>
        <taxon>Eukaryota</taxon>
        <taxon>Metazoa</taxon>
        <taxon>Ecdysozoa</taxon>
        <taxon>Arthropoda</taxon>
        <taxon>Chelicerata</taxon>
        <taxon>Arachnida</taxon>
        <taxon>Araneae</taxon>
        <taxon>Araneomorphae</taxon>
        <taxon>Entelegynae</taxon>
        <taxon>Araneoidea</taxon>
        <taxon>Araneidae</taxon>
        <taxon>Argiope</taxon>
    </lineage>
</organism>
<dbReference type="PANTHER" id="PTHR12352:SF3">
    <property type="entry name" value="NIDOGEN-2"/>
    <property type="match status" value="1"/>
</dbReference>
<dbReference type="Proteomes" id="UP000807504">
    <property type="component" value="Unassembled WGS sequence"/>
</dbReference>
<evidence type="ECO:0000256" key="2">
    <source>
        <dbReference type="ARBA" id="ARBA00022525"/>
    </source>
</evidence>
<dbReference type="EMBL" id="JABXBU010000011">
    <property type="protein sequence ID" value="KAF8790043.1"/>
    <property type="molecule type" value="Genomic_DNA"/>
</dbReference>
<dbReference type="SUPFAM" id="SSF57610">
    <property type="entry name" value="Thyroglobulin type-1 domain"/>
    <property type="match status" value="4"/>
</dbReference>
<dbReference type="InterPro" id="IPR000716">
    <property type="entry name" value="Thyroglobulin_1"/>
</dbReference>
<accession>A0A8T0FMN2</accession>
<dbReference type="Gene3D" id="4.10.800.10">
    <property type="entry name" value="Thyroglobulin type-1"/>
    <property type="match status" value="2"/>
</dbReference>
<dbReference type="AlphaFoldDB" id="A0A8T0FMN2"/>